<dbReference type="InterPro" id="IPR045166">
    <property type="entry name" value="Spp2-like"/>
</dbReference>
<evidence type="ECO:0000256" key="4">
    <source>
        <dbReference type="SAM" id="MobiDB-lite"/>
    </source>
</evidence>
<keyword evidence="7" id="KW-1185">Reference proteome</keyword>
<evidence type="ECO:0000256" key="2">
    <source>
        <dbReference type="ARBA" id="ARBA00010966"/>
    </source>
</evidence>
<keyword evidence="3" id="KW-0539">Nucleus</keyword>
<evidence type="ECO:0000256" key="1">
    <source>
        <dbReference type="ARBA" id="ARBA00004123"/>
    </source>
</evidence>
<comment type="similarity">
    <text evidence="2">Belongs to the MOS2 family.</text>
</comment>
<accession>A0AAN8ZEJ0</accession>
<dbReference type="GO" id="GO:0000398">
    <property type="term" value="P:mRNA splicing, via spliceosome"/>
    <property type="evidence" value="ECO:0007669"/>
    <property type="project" value="InterPro"/>
</dbReference>
<dbReference type="GO" id="GO:0003676">
    <property type="term" value="F:nucleic acid binding"/>
    <property type="evidence" value="ECO:0007669"/>
    <property type="project" value="InterPro"/>
</dbReference>
<dbReference type="EMBL" id="JBAMMX010000008">
    <property type="protein sequence ID" value="KAK6934847.1"/>
    <property type="molecule type" value="Genomic_DNA"/>
</dbReference>
<evidence type="ECO:0000256" key="3">
    <source>
        <dbReference type="ARBA" id="ARBA00023242"/>
    </source>
</evidence>
<evidence type="ECO:0000313" key="6">
    <source>
        <dbReference type="EMBL" id="KAK6934847.1"/>
    </source>
</evidence>
<dbReference type="Proteomes" id="UP001370490">
    <property type="component" value="Unassembled WGS sequence"/>
</dbReference>
<dbReference type="InterPro" id="IPR005824">
    <property type="entry name" value="KOW"/>
</dbReference>
<dbReference type="InterPro" id="IPR000467">
    <property type="entry name" value="G_patch_dom"/>
</dbReference>
<dbReference type="Pfam" id="PF00467">
    <property type="entry name" value="KOW"/>
    <property type="match status" value="1"/>
</dbReference>
<gene>
    <name evidence="6" type="ORF">RJ641_035002</name>
</gene>
<evidence type="ECO:0000313" key="7">
    <source>
        <dbReference type="Proteomes" id="UP001370490"/>
    </source>
</evidence>
<dbReference type="AlphaFoldDB" id="A0AAN8ZEJ0"/>
<evidence type="ECO:0000259" key="5">
    <source>
        <dbReference type="PROSITE" id="PS50174"/>
    </source>
</evidence>
<dbReference type="Gene3D" id="2.30.30.140">
    <property type="match status" value="1"/>
</dbReference>
<dbReference type="SMART" id="SM00443">
    <property type="entry name" value="G_patch"/>
    <property type="match status" value="1"/>
</dbReference>
<feature type="domain" description="G-patch" evidence="5">
    <location>
        <begin position="91"/>
        <end position="137"/>
    </location>
</feature>
<dbReference type="SMART" id="SM00739">
    <property type="entry name" value="KOW"/>
    <property type="match status" value="2"/>
</dbReference>
<dbReference type="PROSITE" id="PS50174">
    <property type="entry name" value="G_PATCH"/>
    <property type="match status" value="1"/>
</dbReference>
<dbReference type="GO" id="GO:0005681">
    <property type="term" value="C:spliceosomal complex"/>
    <property type="evidence" value="ECO:0007669"/>
    <property type="project" value="TreeGrafter"/>
</dbReference>
<sequence>MKNLDLPLQSHDPNDLKFELVSSSLDKETESTMNYGLNLRKSAANNDEQQVDGNERLGSGSVESVLLQKLKDDLNRLPDEQGFDEFKEVPVESFASAILAGYGWQQGKGIGKNAKEDVKVVEIKKRTGKEGLGFVSDMPSTKIQVGKDVRVIGGSHVGLKGRVLEVSESNSIVLRLSRSEEEVKVRVNEVAELGSVEEEKCLKRLKELKIQETKDGENRSERRGHRSYSDMEKKRVENKRSRDEGSRRDNEVKHGDNAGSNNRKMEHKSVNRVSWLTSHIRVRVISKELKGGRLYLKKGMVVDVVGPATCDISMDDSRELIQGINQDLLETAIPRSGGRVLVLFGKHKGVFGYLVEKDLDKETGVVRDADSHALLNVRLDQIAEYIGDPSTIGY</sequence>
<feature type="region of interest" description="Disordered" evidence="4">
    <location>
        <begin position="213"/>
        <end position="267"/>
    </location>
</feature>
<dbReference type="PANTHER" id="PTHR15818:SF2">
    <property type="entry name" value="G-PATCH DOMAIN AND KOW MOTIFS-CONTAINING PROTEIN"/>
    <property type="match status" value="1"/>
</dbReference>
<dbReference type="InterPro" id="IPR014722">
    <property type="entry name" value="Rib_uL2_dom2"/>
</dbReference>
<comment type="subcellular location">
    <subcellularLocation>
        <location evidence="1">Nucleus</location>
    </subcellularLocation>
</comment>
<organism evidence="6 7">
    <name type="scientific">Dillenia turbinata</name>
    <dbReference type="NCBI Taxonomy" id="194707"/>
    <lineage>
        <taxon>Eukaryota</taxon>
        <taxon>Viridiplantae</taxon>
        <taxon>Streptophyta</taxon>
        <taxon>Embryophyta</taxon>
        <taxon>Tracheophyta</taxon>
        <taxon>Spermatophyta</taxon>
        <taxon>Magnoliopsida</taxon>
        <taxon>eudicotyledons</taxon>
        <taxon>Gunneridae</taxon>
        <taxon>Pentapetalae</taxon>
        <taxon>Dilleniales</taxon>
        <taxon>Dilleniaceae</taxon>
        <taxon>Dillenia</taxon>
    </lineage>
</organism>
<protein>
    <submittedName>
        <fullName evidence="6">Spp2/MOS2, G-patch domain</fullName>
    </submittedName>
</protein>
<dbReference type="Gene3D" id="2.30.30.30">
    <property type="match status" value="1"/>
</dbReference>
<comment type="caution">
    <text evidence="6">The sequence shown here is derived from an EMBL/GenBank/DDBJ whole genome shotgun (WGS) entry which is preliminary data.</text>
</comment>
<dbReference type="Pfam" id="PF25088">
    <property type="entry name" value="GPKOW_C"/>
    <property type="match status" value="1"/>
</dbReference>
<reference evidence="6 7" key="1">
    <citation type="submission" date="2023-12" db="EMBL/GenBank/DDBJ databases">
        <title>A high-quality genome assembly for Dillenia turbinata (Dilleniales).</title>
        <authorList>
            <person name="Chanderbali A."/>
        </authorList>
    </citation>
    <scope>NUCLEOTIDE SEQUENCE [LARGE SCALE GENOMIC DNA]</scope>
    <source>
        <strain evidence="6">LSX21</strain>
        <tissue evidence="6">Leaf</tissue>
    </source>
</reference>
<name>A0AAN8ZEJ0_9MAGN</name>
<dbReference type="InterPro" id="IPR026822">
    <property type="entry name" value="Spp2/MOS2_G-patch"/>
</dbReference>
<dbReference type="PANTHER" id="PTHR15818">
    <property type="entry name" value="G PATCH AND KOW-CONTAINING"/>
    <property type="match status" value="1"/>
</dbReference>
<dbReference type="Pfam" id="PF12656">
    <property type="entry name" value="G-patch_2"/>
    <property type="match status" value="1"/>
</dbReference>
<feature type="compositionally biased region" description="Basic and acidic residues" evidence="4">
    <location>
        <begin position="213"/>
        <end position="256"/>
    </location>
</feature>
<proteinExistence type="inferred from homology"/>